<dbReference type="SMART" id="SM00451">
    <property type="entry name" value="ZnF_U1"/>
    <property type="match status" value="7"/>
</dbReference>
<keyword evidence="1" id="KW-0479">Metal-binding</keyword>
<evidence type="ECO:0008006" key="7">
    <source>
        <dbReference type="Google" id="ProtNLM"/>
    </source>
</evidence>
<dbReference type="PANTHER" id="PTHR46786">
    <property type="entry name" value="ZINC FINGER MATRIN-TYPE PROTEIN 3"/>
    <property type="match status" value="1"/>
</dbReference>
<dbReference type="SMART" id="SM00355">
    <property type="entry name" value="ZnF_C2H2"/>
    <property type="match status" value="6"/>
</dbReference>
<dbReference type="EMBL" id="JAAPAO010000304">
    <property type="protein sequence ID" value="KAF4663861.1"/>
    <property type="molecule type" value="Genomic_DNA"/>
</dbReference>
<dbReference type="InterPro" id="IPR046341">
    <property type="entry name" value="SET_dom_sf"/>
</dbReference>
<dbReference type="Pfam" id="PF12874">
    <property type="entry name" value="zf-met"/>
    <property type="match status" value="4"/>
</dbReference>
<dbReference type="InterPro" id="IPR013087">
    <property type="entry name" value="Znf_C2H2_type"/>
</dbReference>
<evidence type="ECO:0000313" key="5">
    <source>
        <dbReference type="EMBL" id="KAF4663861.1"/>
    </source>
</evidence>
<dbReference type="InterPro" id="IPR003604">
    <property type="entry name" value="Matrin/U1-like-C_Znf_C2H2"/>
</dbReference>
<evidence type="ECO:0000256" key="2">
    <source>
        <dbReference type="SAM" id="MobiDB-lite"/>
    </source>
</evidence>
<dbReference type="InterPro" id="IPR036236">
    <property type="entry name" value="Znf_C2H2_sf"/>
</dbReference>
<dbReference type="OrthoDB" id="10355825at2759"/>
<accession>A0A7J6LYD9</accession>
<protein>
    <recommendedName>
        <fullName evidence="7">C2H2-type domain-containing protein</fullName>
    </recommendedName>
</protein>
<dbReference type="PROSITE" id="PS50157">
    <property type="entry name" value="ZINC_FINGER_C2H2_2"/>
    <property type="match status" value="1"/>
</dbReference>
<sequence>MSSNTGSDKAVREAAVALRQLLDAPRWKPSTPLTLPWGNKSLGRIHDGVDTVTGSSVPNNYTNRMIVTEELVSLHMKRGQFREAIEYLDERTDKKILTRDTLPPEYRANMLVNLLHCELEAGRIAEALDSSEDAEKRIFPADKELEEAVLANPAWHLLNARTYFYYFAWDMALAECKLSNSKERNNTTPVLQGQLHTWRDIIYSWCMGQKRLASGTMGDVIQVLESWQRAVDEEEIRVQEKARFSRCWYLRFILMALSNIGYCNQSEEGRVEIHRLLLERCQQLLRDLSHNARTRGDPLLRRARKILRVHRKEKEQGEGGVDNDDIIIPKQSILYIDATHCGTLGRWIKHNNKDPNVEFYTYYTQPGGMSIPSVAIRACKAIKAGDIITADYGTEYQIPEMALRKEDSPEVIPEDKFYLDDNGDLRATNDTTDAAVAGWGGSIMFNIHGSSSFSSSSSSSSTPRMKHHHHPWRYGDVNDIDNNNSDEYIRRLLGDTLGNVATSSMGNTSSSTSSQGTTTFRRVVNNAATAAGVADRVHNTSWLSSRRRRNDDSENESGDISDDERDGIIKGRRRREKKIPPSPVKIPTTTTSQQCGGNNNREQEEKEDEDEEPYKVTDPVVLGDSHWTMLEGGFKCKLCDATVVHESQLRGHIEGRRHKKNLSYKLWEQSQCSSNSCSTTGIPTPKQQQQQQLTVTTTTKVVSDTTTAPPRVIMKQANNNGDRGSKWEIQGGDASATSSVAAGAEVEPVAAFAWFDDYERKDYENQCNRQFWADNGELRTDGIVDILGIQHDDDTTTTTSIAPAHCVYEAMYCSLCGAKPDGWWKWTQHFKGKKHMKHVYSTRATHIAYWQKLSAGTGPFQPANNTTSRVLLNDTTRHQQQQQQQSEGTSTWEEHPCELCKCVLYSMEELRNHLAGKRHQKALRNKEWYKAQEDKQGMRMRMMPLTTVEENEVLLTTITSSLVVGRSDVDKEQCDNDSYTPASAIMLQYPTEWEVISTGFKCTICGCNVNSEGSMDMHLRGSGHRKKKENIKWQQQHATTTTTTAAAIVEDSVTAAAASTSGPQATAAAGDGGDEIWDMSRVPEWEQQFIKWDDNRGYVCSCCGNNAACCTIDILLMHLKGKKHTSKSKWYKTGAAAASYGNGGEQFATAPMMAGNHPRDSITTTGGGAIRSTMLNGSIFEDRSVWEETQYGWRCKLCDASVNAEPMAMAHASSRKHQNNLLWGATSSSAPSNNFTSSITPAVGMVYHNDEQFEEQCTHQFYGTGDIALQCGYIGDDRAPAHNDWNDSRCKLCQTGDICGWGAWHSHFTGKVHKKNVRSNRYEYDAIWQRFNAEGFEYYYDHLTGLWDSTIPIESDLGEAVFRQDGILYFHDISTTSEDA</sequence>
<dbReference type="GO" id="GO:0008270">
    <property type="term" value="F:zinc ion binding"/>
    <property type="evidence" value="ECO:0007669"/>
    <property type="project" value="UniProtKB-KW"/>
</dbReference>
<evidence type="ECO:0000259" key="3">
    <source>
        <dbReference type="PROSITE" id="PS50157"/>
    </source>
</evidence>
<dbReference type="PROSITE" id="PS00028">
    <property type="entry name" value="ZINC_FINGER_C2H2_1"/>
    <property type="match status" value="2"/>
</dbReference>
<dbReference type="InterPro" id="IPR001214">
    <property type="entry name" value="SET_dom"/>
</dbReference>
<feature type="domain" description="C2H2-type" evidence="3">
    <location>
        <begin position="1000"/>
        <end position="1029"/>
    </location>
</feature>
<dbReference type="SUPFAM" id="SSF57667">
    <property type="entry name" value="beta-beta-alpha zinc fingers"/>
    <property type="match status" value="4"/>
</dbReference>
<feature type="compositionally biased region" description="Acidic residues" evidence="2">
    <location>
        <begin position="553"/>
        <end position="565"/>
    </location>
</feature>
<name>A0A7J6LYD9_PERCH</name>
<feature type="domain" description="SET" evidence="4">
    <location>
        <begin position="225"/>
        <end position="393"/>
    </location>
</feature>
<dbReference type="Proteomes" id="UP000591131">
    <property type="component" value="Unassembled WGS sequence"/>
</dbReference>
<dbReference type="PROSITE" id="PS50280">
    <property type="entry name" value="SET"/>
    <property type="match status" value="1"/>
</dbReference>
<dbReference type="Gene3D" id="3.30.160.60">
    <property type="entry name" value="Classic Zinc Finger"/>
    <property type="match status" value="3"/>
</dbReference>
<reference evidence="5 6" key="1">
    <citation type="submission" date="2020-04" db="EMBL/GenBank/DDBJ databases">
        <title>Perkinsus chesapeaki whole genome sequence.</title>
        <authorList>
            <person name="Bogema D.R."/>
        </authorList>
    </citation>
    <scope>NUCLEOTIDE SEQUENCE [LARGE SCALE GENOMIC DNA]</scope>
    <source>
        <strain evidence="5">ATCC PRA-425</strain>
    </source>
</reference>
<dbReference type="InterPro" id="IPR052644">
    <property type="entry name" value="ZMAT3"/>
</dbReference>
<organism evidence="5 6">
    <name type="scientific">Perkinsus chesapeaki</name>
    <name type="common">Clam parasite</name>
    <name type="synonym">Perkinsus andrewsi</name>
    <dbReference type="NCBI Taxonomy" id="330153"/>
    <lineage>
        <taxon>Eukaryota</taxon>
        <taxon>Sar</taxon>
        <taxon>Alveolata</taxon>
        <taxon>Perkinsozoa</taxon>
        <taxon>Perkinsea</taxon>
        <taxon>Perkinsida</taxon>
        <taxon>Perkinsidae</taxon>
        <taxon>Perkinsus</taxon>
    </lineage>
</organism>
<feature type="region of interest" description="Disordered" evidence="2">
    <location>
        <begin position="543"/>
        <end position="614"/>
    </location>
</feature>
<comment type="caution">
    <text evidence="5">The sequence shown here is derived from an EMBL/GenBank/DDBJ whole genome shotgun (WGS) entry which is preliminary data.</text>
</comment>
<keyword evidence="6" id="KW-1185">Reference proteome</keyword>
<evidence type="ECO:0000256" key="1">
    <source>
        <dbReference type="PROSITE-ProRule" id="PRU00042"/>
    </source>
</evidence>
<feature type="region of interest" description="Disordered" evidence="2">
    <location>
        <begin position="454"/>
        <end position="475"/>
    </location>
</feature>
<dbReference type="GO" id="GO:0003676">
    <property type="term" value="F:nucleic acid binding"/>
    <property type="evidence" value="ECO:0007669"/>
    <property type="project" value="InterPro"/>
</dbReference>
<evidence type="ECO:0000313" key="6">
    <source>
        <dbReference type="Proteomes" id="UP000591131"/>
    </source>
</evidence>
<evidence type="ECO:0000259" key="4">
    <source>
        <dbReference type="PROSITE" id="PS50280"/>
    </source>
</evidence>
<proteinExistence type="predicted"/>
<keyword evidence="1" id="KW-0863">Zinc-finger</keyword>
<dbReference type="Pfam" id="PF00856">
    <property type="entry name" value="SET"/>
    <property type="match status" value="1"/>
</dbReference>
<gene>
    <name evidence="5" type="ORF">FOL47_005529</name>
</gene>
<dbReference type="Gene3D" id="2.170.270.10">
    <property type="entry name" value="SET domain"/>
    <property type="match status" value="1"/>
</dbReference>
<feature type="compositionally biased region" description="Polar residues" evidence="2">
    <location>
        <begin position="587"/>
        <end position="600"/>
    </location>
</feature>
<keyword evidence="1" id="KW-0862">Zinc</keyword>
<dbReference type="PANTHER" id="PTHR46786:SF1">
    <property type="entry name" value="ZINC FINGER MATRIN-TYPE PROTEIN 3"/>
    <property type="match status" value="1"/>
</dbReference>
<dbReference type="SUPFAM" id="SSF82199">
    <property type="entry name" value="SET domain"/>
    <property type="match status" value="1"/>
</dbReference>